<evidence type="ECO:0000256" key="6">
    <source>
        <dbReference type="RuleBase" id="RU363034"/>
    </source>
</evidence>
<dbReference type="InterPro" id="IPR001254">
    <property type="entry name" value="Trypsin_dom"/>
</dbReference>
<dbReference type="SMART" id="SM00020">
    <property type="entry name" value="Tryp_SPc"/>
    <property type="match status" value="2"/>
</dbReference>
<protein>
    <recommendedName>
        <fullName evidence="9">Peptidase S1 domain-containing protein</fullName>
    </recommendedName>
</protein>
<dbReference type="InterPro" id="IPR009003">
    <property type="entry name" value="Peptidase_S1_PA"/>
</dbReference>
<dbReference type="SUPFAM" id="SSF50494">
    <property type="entry name" value="Trypsin-like serine proteases"/>
    <property type="match status" value="2"/>
</dbReference>
<keyword evidence="7" id="KW-1133">Transmembrane helix</keyword>
<feature type="transmembrane region" description="Helical" evidence="7">
    <location>
        <begin position="253"/>
        <end position="276"/>
    </location>
</feature>
<dbReference type="InterPro" id="IPR018114">
    <property type="entry name" value="TRYPSIN_HIS"/>
</dbReference>
<feature type="domain" description="Peptidase S1" evidence="9">
    <location>
        <begin position="286"/>
        <end position="511"/>
    </location>
</feature>
<dbReference type="RefSeq" id="XP_050518698.1">
    <property type="nucleotide sequence ID" value="XM_050662741.1"/>
</dbReference>
<keyword evidence="3 6" id="KW-0378">Hydrolase</keyword>
<feature type="chain" id="PRO_5046883972" description="Peptidase S1 domain-containing protein" evidence="8">
    <location>
        <begin position="23"/>
        <end position="512"/>
    </location>
</feature>
<dbReference type="PROSITE" id="PS00135">
    <property type="entry name" value="TRYPSIN_SER"/>
    <property type="match status" value="2"/>
</dbReference>
<evidence type="ECO:0000256" key="4">
    <source>
        <dbReference type="ARBA" id="ARBA00022825"/>
    </source>
</evidence>
<dbReference type="InterPro" id="IPR001314">
    <property type="entry name" value="Peptidase_S1A"/>
</dbReference>
<dbReference type="Gene3D" id="2.40.10.10">
    <property type="entry name" value="Trypsin-like serine proteases"/>
    <property type="match status" value="2"/>
</dbReference>
<dbReference type="InterPro" id="IPR033116">
    <property type="entry name" value="TRYPSIN_SER"/>
</dbReference>
<sequence>MMFCKILSPLIILGLVVIEVRSRHRIVGGVDADINDYPYQIGLLHRKSQICGGAILTNRYVVTAGHCTYGKSTSLLSVRVGSSFRSFQGQIHYITKVHRHHNYNPENYDYDISILELKTPLNFTNSISAVSLASSGTIISDGLVGTATGYGRLSQDGKASEKLKAVQLPIISTNSCKKYYDVTERMFCAGYDEGGKDTCEGDSGGPLVVSGILIGITSWGYDCAEAKNPGVYSSIPVLREFINSILNYTTFHLIMRILSALCFVFALFIVEGYSAALNRTKSALRIVGGQDALIQDYPYQVSILFYGKHGCGGSIINRYYILTAAHCTYDVTKSVLTVRVNSSFRDEQGTVYEVDQIFVHDGFDDSTYDNDISILRLATPLTFGNGVSPIALATAGTQIKDGLEAYATGWGRLGEHMPASHQLQVVMLPVISTETCAEYYPPGWVTRRMFCAGYYEQGGKDTCEGDSGGPLVVSGIQIGLVSWGTICAAPKRPGAFTKIPEFVDYINSIIYN</sequence>
<dbReference type="Pfam" id="PF00089">
    <property type="entry name" value="Trypsin"/>
    <property type="match status" value="2"/>
</dbReference>
<keyword evidence="4 6" id="KW-0720">Serine protease</keyword>
<evidence type="ECO:0000256" key="2">
    <source>
        <dbReference type="ARBA" id="ARBA00022670"/>
    </source>
</evidence>
<accession>A0ABM5L8D3</accession>
<dbReference type="EnsemblMetazoa" id="XM_050662741.1">
    <property type="protein sequence ID" value="XP_050518698.1"/>
    <property type="gene ID" value="LOC126892902"/>
</dbReference>
<organism evidence="10 11">
    <name type="scientific">Diabrotica virgifera virgifera</name>
    <name type="common">western corn rootworm</name>
    <dbReference type="NCBI Taxonomy" id="50390"/>
    <lineage>
        <taxon>Eukaryota</taxon>
        <taxon>Metazoa</taxon>
        <taxon>Ecdysozoa</taxon>
        <taxon>Arthropoda</taxon>
        <taxon>Hexapoda</taxon>
        <taxon>Insecta</taxon>
        <taxon>Pterygota</taxon>
        <taxon>Neoptera</taxon>
        <taxon>Endopterygota</taxon>
        <taxon>Coleoptera</taxon>
        <taxon>Polyphaga</taxon>
        <taxon>Cucujiformia</taxon>
        <taxon>Chrysomeloidea</taxon>
        <taxon>Chrysomelidae</taxon>
        <taxon>Galerucinae</taxon>
        <taxon>Diabroticina</taxon>
        <taxon>Diabroticites</taxon>
        <taxon>Diabrotica</taxon>
    </lineage>
</organism>
<dbReference type="PANTHER" id="PTHR24276:SF91">
    <property type="entry name" value="AT26814P-RELATED"/>
    <property type="match status" value="1"/>
</dbReference>
<name>A0ABM5L8D3_DIAVI</name>
<dbReference type="PANTHER" id="PTHR24276">
    <property type="entry name" value="POLYSERASE-RELATED"/>
    <property type="match status" value="1"/>
</dbReference>
<proteinExistence type="inferred from homology"/>
<dbReference type="PROSITE" id="PS50240">
    <property type="entry name" value="TRYPSIN_DOM"/>
    <property type="match status" value="2"/>
</dbReference>
<keyword evidence="2 6" id="KW-0645">Protease</keyword>
<feature type="domain" description="Peptidase S1" evidence="9">
    <location>
        <begin position="26"/>
        <end position="247"/>
    </location>
</feature>
<evidence type="ECO:0000256" key="3">
    <source>
        <dbReference type="ARBA" id="ARBA00022801"/>
    </source>
</evidence>
<comment type="similarity">
    <text evidence="1">Belongs to the peptidase S1 family.</text>
</comment>
<dbReference type="GeneID" id="126892902"/>
<evidence type="ECO:0000256" key="1">
    <source>
        <dbReference type="ARBA" id="ARBA00007664"/>
    </source>
</evidence>
<evidence type="ECO:0000313" key="11">
    <source>
        <dbReference type="Proteomes" id="UP001652700"/>
    </source>
</evidence>
<keyword evidence="5" id="KW-1015">Disulfide bond</keyword>
<dbReference type="PROSITE" id="PS00134">
    <property type="entry name" value="TRYPSIN_HIS"/>
    <property type="match status" value="2"/>
</dbReference>
<evidence type="ECO:0000256" key="7">
    <source>
        <dbReference type="SAM" id="Phobius"/>
    </source>
</evidence>
<dbReference type="InterPro" id="IPR043504">
    <property type="entry name" value="Peptidase_S1_PA_chymotrypsin"/>
</dbReference>
<reference evidence="10" key="1">
    <citation type="submission" date="2025-05" db="UniProtKB">
        <authorList>
            <consortium name="EnsemblMetazoa"/>
        </authorList>
    </citation>
    <scope>IDENTIFICATION</scope>
</reference>
<evidence type="ECO:0000256" key="5">
    <source>
        <dbReference type="ARBA" id="ARBA00023157"/>
    </source>
</evidence>
<keyword evidence="7" id="KW-0472">Membrane</keyword>
<dbReference type="Proteomes" id="UP001652700">
    <property type="component" value="Unplaced"/>
</dbReference>
<evidence type="ECO:0000256" key="8">
    <source>
        <dbReference type="SAM" id="SignalP"/>
    </source>
</evidence>
<dbReference type="PRINTS" id="PR00722">
    <property type="entry name" value="CHYMOTRYPSIN"/>
</dbReference>
<keyword evidence="8" id="KW-0732">Signal</keyword>
<keyword evidence="7" id="KW-0812">Transmembrane</keyword>
<feature type="signal peptide" evidence="8">
    <location>
        <begin position="1"/>
        <end position="22"/>
    </location>
</feature>
<evidence type="ECO:0000259" key="9">
    <source>
        <dbReference type="PROSITE" id="PS50240"/>
    </source>
</evidence>
<dbReference type="CDD" id="cd00190">
    <property type="entry name" value="Tryp_SPc"/>
    <property type="match status" value="2"/>
</dbReference>
<evidence type="ECO:0000313" key="10">
    <source>
        <dbReference type="EnsemblMetazoa" id="XP_050518698.1"/>
    </source>
</evidence>
<dbReference type="InterPro" id="IPR050430">
    <property type="entry name" value="Peptidase_S1"/>
</dbReference>
<keyword evidence="11" id="KW-1185">Reference proteome</keyword>